<sequence>MGVSTNRNHPETSEAGQKAKDDAVNADRSTAEVQAKVDEDQARGFRGVEVDPTPNENYTIAGVTSGAPTPETDDAAAETARKAQVTAANTAAGVAKR</sequence>
<organism evidence="2 3">
    <name type="scientific">Actinoplanes italicus</name>
    <dbReference type="NCBI Taxonomy" id="113567"/>
    <lineage>
        <taxon>Bacteria</taxon>
        <taxon>Bacillati</taxon>
        <taxon>Actinomycetota</taxon>
        <taxon>Actinomycetes</taxon>
        <taxon>Micromonosporales</taxon>
        <taxon>Micromonosporaceae</taxon>
        <taxon>Actinoplanes</taxon>
    </lineage>
</organism>
<dbReference type="EMBL" id="PVMZ01000003">
    <property type="protein sequence ID" value="PRX23664.1"/>
    <property type="molecule type" value="Genomic_DNA"/>
</dbReference>
<comment type="caution">
    <text evidence="2">The sequence shown here is derived from an EMBL/GenBank/DDBJ whole genome shotgun (WGS) entry which is preliminary data.</text>
</comment>
<dbReference type="AlphaFoldDB" id="A0A2T0KJH3"/>
<feature type="region of interest" description="Disordered" evidence="1">
    <location>
        <begin position="1"/>
        <end position="97"/>
    </location>
</feature>
<dbReference type="OrthoDB" id="9885641at2"/>
<reference evidence="2 3" key="1">
    <citation type="submission" date="2018-03" db="EMBL/GenBank/DDBJ databases">
        <title>Genomic Encyclopedia of Archaeal and Bacterial Type Strains, Phase II (KMG-II): from individual species to whole genera.</title>
        <authorList>
            <person name="Goeker M."/>
        </authorList>
    </citation>
    <scope>NUCLEOTIDE SEQUENCE [LARGE SCALE GENOMIC DNA]</scope>
    <source>
        <strain evidence="2 3">DSM 43146</strain>
    </source>
</reference>
<feature type="compositionally biased region" description="Basic and acidic residues" evidence="1">
    <location>
        <begin position="35"/>
        <end position="49"/>
    </location>
</feature>
<evidence type="ECO:0000256" key="1">
    <source>
        <dbReference type="SAM" id="MobiDB-lite"/>
    </source>
</evidence>
<name>A0A2T0KJH3_9ACTN</name>
<protein>
    <submittedName>
        <fullName evidence="2">Uncharacterized protein</fullName>
    </submittedName>
</protein>
<gene>
    <name evidence="2" type="ORF">CLV67_103413</name>
</gene>
<accession>A0A2T0KJH3</accession>
<dbReference type="Proteomes" id="UP000239415">
    <property type="component" value="Unassembled WGS sequence"/>
</dbReference>
<dbReference type="RefSeq" id="WP_106316830.1">
    <property type="nucleotide sequence ID" value="NZ_BOMO01000042.1"/>
</dbReference>
<feature type="compositionally biased region" description="Basic and acidic residues" evidence="1">
    <location>
        <begin position="8"/>
        <end position="25"/>
    </location>
</feature>
<keyword evidence="3" id="KW-1185">Reference proteome</keyword>
<evidence type="ECO:0000313" key="2">
    <source>
        <dbReference type="EMBL" id="PRX23664.1"/>
    </source>
</evidence>
<evidence type="ECO:0000313" key="3">
    <source>
        <dbReference type="Proteomes" id="UP000239415"/>
    </source>
</evidence>
<proteinExistence type="predicted"/>